<gene>
    <name evidence="7" type="primary">LYZL4</name>
</gene>
<reference evidence="7" key="2">
    <citation type="submission" date="2025-09" db="UniProtKB">
        <authorList>
            <consortium name="Ensembl"/>
        </authorList>
    </citation>
    <scope>IDENTIFICATION</scope>
    <source>
        <strain evidence="7">Glennie</strain>
    </source>
</reference>
<dbReference type="GO" id="GO:0001669">
    <property type="term" value="C:acrosomal vesicle"/>
    <property type="evidence" value="ECO:0000318"/>
    <property type="project" value="GO_Central"/>
</dbReference>
<dbReference type="CDD" id="cd16897">
    <property type="entry name" value="LYZ_C"/>
    <property type="match status" value="1"/>
</dbReference>
<evidence type="ECO:0000313" key="7">
    <source>
        <dbReference type="Ensembl" id="ENSOANP00000005681.2"/>
    </source>
</evidence>
<keyword evidence="5" id="KW-0732">Signal</keyword>
<reference evidence="7" key="1">
    <citation type="submission" date="2025-08" db="UniProtKB">
        <authorList>
            <consortium name="Ensembl"/>
        </authorList>
    </citation>
    <scope>IDENTIFICATION</scope>
    <source>
        <strain evidence="7">Glennie</strain>
    </source>
</reference>
<dbReference type="CTD" id="131375"/>
<dbReference type="Bgee" id="ENSOANG00000003582">
    <property type="expression patterns" value="Expressed in testis"/>
</dbReference>
<dbReference type="GeneID" id="100080989"/>
<sequence length="148" mass="17155">MKIFMTLSLINCLIVSNVAKLLSRCEVANKLSDEGLDGYDGYSLENWVCLAFFASKFNTTAEHKEEDGSTSYGIFQINSKEWCTNHEEHSRNRCHHLCSDFQSSDLSNSIECAKKIIKEKEGMGHWYVWKENCQNSHGLKRWLYRCDE</sequence>
<dbReference type="PANTHER" id="PTHR11407:SF21">
    <property type="entry name" value="LYSOZYME-LIKE PROTEIN 4"/>
    <property type="match status" value="1"/>
</dbReference>
<dbReference type="KEGG" id="oaa:100080989"/>
<dbReference type="HOGENOM" id="CLU_111620_1_1_1"/>
<evidence type="ECO:0000259" key="6">
    <source>
        <dbReference type="PROSITE" id="PS00128"/>
    </source>
</evidence>
<feature type="domain" description="Glycosyl hydrolases family 22 (GH22)" evidence="6">
    <location>
        <begin position="94"/>
        <end position="112"/>
    </location>
</feature>
<dbReference type="InterPro" id="IPR001916">
    <property type="entry name" value="Glyco_hydro_22"/>
</dbReference>
<feature type="chain" id="PRO_5003355939" evidence="5">
    <location>
        <begin position="20"/>
        <end position="148"/>
    </location>
</feature>
<evidence type="ECO:0000256" key="1">
    <source>
        <dbReference type="ARBA" id="ARBA00010859"/>
    </source>
</evidence>
<evidence type="ECO:0000256" key="2">
    <source>
        <dbReference type="ARBA" id="ARBA00022743"/>
    </source>
</evidence>
<dbReference type="OrthoDB" id="17373at2759"/>
<dbReference type="PRINTS" id="PR00135">
    <property type="entry name" value="LYZLACT"/>
</dbReference>
<dbReference type="PRINTS" id="PR00137">
    <property type="entry name" value="LYSOZYME"/>
</dbReference>
<evidence type="ECO:0000256" key="3">
    <source>
        <dbReference type="ARBA" id="ARBA00023157"/>
    </source>
</evidence>
<dbReference type="GO" id="GO:0036126">
    <property type="term" value="C:sperm flagellum"/>
    <property type="evidence" value="ECO:0000318"/>
    <property type="project" value="GO_Central"/>
</dbReference>
<accession>F7D6D7</accession>
<proteinExistence type="inferred from homology"/>
<name>F7D6D7_ORNAN</name>
<dbReference type="Proteomes" id="UP000002279">
    <property type="component" value="Unplaced"/>
</dbReference>
<dbReference type="PROSITE" id="PS00128">
    <property type="entry name" value="GLYCOSYL_HYDROL_F22_1"/>
    <property type="match status" value="1"/>
</dbReference>
<dbReference type="InterPro" id="IPR019799">
    <property type="entry name" value="Glyco_hydro_22_CS"/>
</dbReference>
<dbReference type="PROSITE" id="PS51348">
    <property type="entry name" value="GLYCOSYL_HYDROL_F22_2"/>
    <property type="match status" value="1"/>
</dbReference>
<feature type="signal peptide" evidence="5">
    <location>
        <begin position="1"/>
        <end position="19"/>
    </location>
</feature>
<dbReference type="Gene3D" id="1.10.530.10">
    <property type="match status" value="1"/>
</dbReference>
<dbReference type="GO" id="GO:0003796">
    <property type="term" value="F:lysozyme activity"/>
    <property type="evidence" value="ECO:0007669"/>
    <property type="project" value="InterPro"/>
</dbReference>
<keyword evidence="2" id="KW-0494">Milk protein</keyword>
<dbReference type="InParanoid" id="F7D6D7"/>
<dbReference type="SMART" id="SM00263">
    <property type="entry name" value="LYZ1"/>
    <property type="match status" value="1"/>
</dbReference>
<dbReference type="GeneTree" id="ENSGT00940000162293"/>
<evidence type="ECO:0000256" key="5">
    <source>
        <dbReference type="SAM" id="SignalP"/>
    </source>
</evidence>
<dbReference type="AlphaFoldDB" id="F7D6D7"/>
<keyword evidence="3" id="KW-1015">Disulfide bond</keyword>
<evidence type="ECO:0000256" key="4">
    <source>
        <dbReference type="RuleBase" id="RU004440"/>
    </source>
</evidence>
<dbReference type="SUPFAM" id="SSF53955">
    <property type="entry name" value="Lysozyme-like"/>
    <property type="match status" value="1"/>
</dbReference>
<dbReference type="Pfam" id="PF00062">
    <property type="entry name" value="Lys"/>
    <property type="match status" value="1"/>
</dbReference>
<dbReference type="OMA" id="CTNHEEH"/>
<dbReference type="eggNOG" id="ENOG502SSER">
    <property type="taxonomic scope" value="Eukaryota"/>
</dbReference>
<dbReference type="GO" id="GO:0007342">
    <property type="term" value="P:fusion of sperm to egg plasma membrane involved in single fertilization"/>
    <property type="evidence" value="ECO:0000318"/>
    <property type="project" value="GO_Central"/>
</dbReference>
<dbReference type="FunCoup" id="F7D6D7">
    <property type="interactions" value="4"/>
</dbReference>
<dbReference type="RefSeq" id="XP_001511841.2">
    <property type="nucleotide sequence ID" value="XM_001511791.5"/>
</dbReference>
<dbReference type="PANTHER" id="PTHR11407">
    <property type="entry name" value="LYSOZYME C"/>
    <property type="match status" value="1"/>
</dbReference>
<dbReference type="FunFam" id="1.10.530.10:FF:000001">
    <property type="entry name" value="Lysozyme C"/>
    <property type="match status" value="1"/>
</dbReference>
<dbReference type="InterPro" id="IPR023346">
    <property type="entry name" value="Lysozyme-like_dom_sf"/>
</dbReference>
<protein>
    <submittedName>
        <fullName evidence="7">Lysozyme like 4</fullName>
    </submittedName>
</protein>
<evidence type="ECO:0000313" key="8">
    <source>
        <dbReference type="Proteomes" id="UP000002279"/>
    </source>
</evidence>
<comment type="similarity">
    <text evidence="1 4">Belongs to the glycosyl hydrolase 22 family.</text>
</comment>
<keyword evidence="8" id="KW-1185">Reference proteome</keyword>
<organism evidence="7 8">
    <name type="scientific">Ornithorhynchus anatinus</name>
    <name type="common">Duckbill platypus</name>
    <dbReference type="NCBI Taxonomy" id="9258"/>
    <lineage>
        <taxon>Eukaryota</taxon>
        <taxon>Metazoa</taxon>
        <taxon>Chordata</taxon>
        <taxon>Craniata</taxon>
        <taxon>Vertebrata</taxon>
        <taxon>Euteleostomi</taxon>
        <taxon>Mammalia</taxon>
        <taxon>Monotremata</taxon>
        <taxon>Ornithorhynchidae</taxon>
        <taxon>Ornithorhynchus</taxon>
    </lineage>
</organism>
<dbReference type="Ensembl" id="ENSOANT00000005683.3">
    <property type="protein sequence ID" value="ENSOANP00000005681.2"/>
    <property type="gene ID" value="ENSOANG00000003582.3"/>
</dbReference>
<dbReference type="InterPro" id="IPR000974">
    <property type="entry name" value="Glyco_hydro_22_lys"/>
</dbReference>